<dbReference type="Gene3D" id="3.50.50.60">
    <property type="entry name" value="FAD/NAD(P)-binding domain"/>
    <property type="match status" value="1"/>
</dbReference>
<dbReference type="PANTHER" id="PTHR43422">
    <property type="entry name" value="THIAMINE THIAZOLE SYNTHASE"/>
    <property type="match status" value="1"/>
</dbReference>
<name>A0ABT3ZZV3_9BACT</name>
<protein>
    <recommendedName>
        <fullName evidence="4">2-polyprenyl-6-methoxyphenol hydroxylase-like FAD-dependent oxidoreductase</fullName>
    </recommendedName>
</protein>
<evidence type="ECO:0000313" key="2">
    <source>
        <dbReference type="EMBL" id="MCY1074930.1"/>
    </source>
</evidence>
<dbReference type="Proteomes" id="UP001207654">
    <property type="component" value="Unassembled WGS sequence"/>
</dbReference>
<evidence type="ECO:0008006" key="4">
    <source>
        <dbReference type="Google" id="ProtNLM"/>
    </source>
</evidence>
<reference evidence="2 3" key="1">
    <citation type="submission" date="2022-11" db="EMBL/GenBank/DDBJ databases">
        <title>Minimal conservation of predation-associated metabolite biosynthetic gene clusters underscores biosynthetic potential of Myxococcota including descriptions for ten novel species: Archangium lansinium sp. nov., Myxococcus landrumus sp. nov., Nannocystis bai.</title>
        <authorList>
            <person name="Ahearne A."/>
            <person name="Stevens C."/>
            <person name="Phillips K."/>
        </authorList>
    </citation>
    <scope>NUCLEOTIDE SEQUENCE [LARGE SCALE GENOMIC DNA]</scope>
    <source>
        <strain evidence="2 3">MIWBW</strain>
    </source>
</reference>
<feature type="region of interest" description="Disordered" evidence="1">
    <location>
        <begin position="425"/>
        <end position="454"/>
    </location>
</feature>
<dbReference type="SUPFAM" id="SSF51905">
    <property type="entry name" value="FAD/NAD(P)-binding domain"/>
    <property type="match status" value="1"/>
</dbReference>
<keyword evidence="3" id="KW-1185">Reference proteome</keyword>
<sequence>MAGMLASRVLSAHFERVTLLERDRHSGTEPRKGVPQEQHAHGLLKKAVDLIEGYFPGLFEQLVSAGANVWDMSEAAWFHFGNWQARSQPGLTMYTQSRPLLDSVIRGRLPDIHNLTLLDECEVVKLVANETRSLIRGVELRRRKQEATEVLEADLVVDASGRGSRMPRWLEDLGLPRVEESHVRIEVGYASRRYRKPKNLVTNWKALSIYPTPPKETRMGALSPIEEDIWLVSQAGSLGDHPPNDEAGYLEFARSLPQPHLYEILKRAEPLTPIATHKFPSNMRRHYERLKLPEGLLVLGDAMCSFNPLYGQGITLSALAANTLEGCLAVQPQGDLAGLGARFQSKVASVLELPWLMATSEDLIYPSVEGPRPLWWKMMQGYASRLHERAAYDSVVSTNFAKMMHMTSSPLLLVSPQMVMRAFSAPRGSGGGTPPVLQFTDAPAQSGGSVANVG</sequence>
<dbReference type="EMBL" id="JAPNKA010000001">
    <property type="protein sequence ID" value="MCY1074930.1"/>
    <property type="molecule type" value="Genomic_DNA"/>
</dbReference>
<comment type="caution">
    <text evidence="2">The sequence shown here is derived from an EMBL/GenBank/DDBJ whole genome shotgun (WGS) entry which is preliminary data.</text>
</comment>
<dbReference type="InterPro" id="IPR036188">
    <property type="entry name" value="FAD/NAD-bd_sf"/>
</dbReference>
<evidence type="ECO:0000256" key="1">
    <source>
        <dbReference type="SAM" id="MobiDB-lite"/>
    </source>
</evidence>
<evidence type="ECO:0000313" key="3">
    <source>
        <dbReference type="Proteomes" id="UP001207654"/>
    </source>
</evidence>
<dbReference type="PANTHER" id="PTHR43422:SF3">
    <property type="entry name" value="THIAMINE THIAZOLE SYNTHASE"/>
    <property type="match status" value="1"/>
</dbReference>
<gene>
    <name evidence="2" type="ORF">OV287_10545</name>
</gene>
<accession>A0ABT3ZZV3</accession>
<organism evidence="2 3">
    <name type="scientific">Archangium lansingense</name>
    <dbReference type="NCBI Taxonomy" id="2995310"/>
    <lineage>
        <taxon>Bacteria</taxon>
        <taxon>Pseudomonadati</taxon>
        <taxon>Myxococcota</taxon>
        <taxon>Myxococcia</taxon>
        <taxon>Myxococcales</taxon>
        <taxon>Cystobacterineae</taxon>
        <taxon>Archangiaceae</taxon>
        <taxon>Archangium</taxon>
    </lineage>
</organism>
<proteinExistence type="predicted"/>